<sequence length="432" mass="48593">MSTAQPARRPGRVAYDSYGEPIFELTDDPELSEQPGFGLLFDIDGVLGRGANVFPQAQEAFKLLCNPDGTELRVPVAFVTNACGDTLSKVERLSKWFNVEIDPEQLIQAPSPLTVFQEYHKKRVLVIGQENVLEIAHELGFLNAVCLDDVRAAYPLLDMVDHANRRRTAKIKPVSRAMDPIETIILLGEPTRWESNLQLLIDLLMTNGKPDHVPTDPPEEHIPVIACNMDLVYMDQAALPRFGHGAFLACLQALYRQFTGRKLQYTSLLGKPSEITFRFAEHTLALMAKRMGYKRTIDRLYFFGDNPDVDILGSNLYNNFLRRFRHFSGGDKFGNDEHVQRVSVSQSRTMPPQADLLPQTARGIDAILVQTGVYSPTAALQKRKTTYCHRDFQGATDLVLPTFEVANCLEGIQMVLEIQNFHPSKRPVPKEP</sequence>
<dbReference type="OrthoDB" id="10251048at2759"/>
<dbReference type="PANTHER" id="PTHR14269">
    <property type="entry name" value="CDP-DIACYLGLYCEROL--GLYCEROL-3-PHOSPHATE 3-PHOSPHATIDYLTRANSFERASE-RELATED"/>
    <property type="match status" value="1"/>
</dbReference>
<evidence type="ECO:0000313" key="1">
    <source>
        <dbReference type="EMBL" id="TGZ67889.1"/>
    </source>
</evidence>
<protein>
    <recommendedName>
        <fullName evidence="3">Cat eye syndrome critical region protein 5</fullName>
    </recommendedName>
</protein>
<gene>
    <name evidence="1" type="ORF">CRM22_004546</name>
</gene>
<dbReference type="SUPFAM" id="SSF56784">
    <property type="entry name" value="HAD-like"/>
    <property type="match status" value="1"/>
</dbReference>
<evidence type="ECO:0008006" key="3">
    <source>
        <dbReference type="Google" id="ProtNLM"/>
    </source>
</evidence>
<comment type="caution">
    <text evidence="1">The sequence shown here is derived from an EMBL/GenBank/DDBJ whole genome shotgun (WGS) entry which is preliminary data.</text>
</comment>
<name>A0A4S2M104_OPIFE</name>
<organism evidence="1 2">
    <name type="scientific">Opisthorchis felineus</name>
    <dbReference type="NCBI Taxonomy" id="147828"/>
    <lineage>
        <taxon>Eukaryota</taxon>
        <taxon>Metazoa</taxon>
        <taxon>Spiralia</taxon>
        <taxon>Lophotrochozoa</taxon>
        <taxon>Platyhelminthes</taxon>
        <taxon>Trematoda</taxon>
        <taxon>Digenea</taxon>
        <taxon>Opisthorchiida</taxon>
        <taxon>Opisthorchiata</taxon>
        <taxon>Opisthorchiidae</taxon>
        <taxon>Opisthorchis</taxon>
    </lineage>
</organism>
<dbReference type="STRING" id="147828.A0A4S2M104"/>
<dbReference type="Proteomes" id="UP000308267">
    <property type="component" value="Unassembled WGS sequence"/>
</dbReference>
<dbReference type="GO" id="GO:0046474">
    <property type="term" value="P:glycerophospholipid biosynthetic process"/>
    <property type="evidence" value="ECO:0007669"/>
    <property type="project" value="TreeGrafter"/>
</dbReference>
<dbReference type="InterPro" id="IPR050324">
    <property type="entry name" value="CDP-alcohol_PTase-I"/>
</dbReference>
<dbReference type="GO" id="GO:0005739">
    <property type="term" value="C:mitochondrion"/>
    <property type="evidence" value="ECO:0007669"/>
    <property type="project" value="TreeGrafter"/>
</dbReference>
<dbReference type="InterPro" id="IPR036412">
    <property type="entry name" value="HAD-like_sf"/>
</dbReference>
<dbReference type="NCBIfam" id="TIGR01460">
    <property type="entry name" value="HAD-SF-IIA"/>
    <property type="match status" value="1"/>
</dbReference>
<dbReference type="InterPro" id="IPR006353">
    <property type="entry name" value="HAD-SF_hydro_IIA_CECR5"/>
</dbReference>
<dbReference type="PANTHER" id="PTHR14269:SF4">
    <property type="entry name" value="CAT EYE SYNDROME CRITICAL REGION PROTEIN 5"/>
    <property type="match status" value="1"/>
</dbReference>
<reference evidence="1 2" key="1">
    <citation type="journal article" date="2019" name="BMC Genomics">
        <title>New insights from Opisthorchis felineus genome: update on genomics of the epidemiologically important liver flukes.</title>
        <authorList>
            <person name="Ershov N.I."/>
            <person name="Mordvinov V.A."/>
            <person name="Prokhortchouk E.B."/>
            <person name="Pakharukova M.Y."/>
            <person name="Gunbin K.V."/>
            <person name="Ustyantsev K."/>
            <person name="Genaev M.A."/>
            <person name="Blinov A.G."/>
            <person name="Mazur A."/>
            <person name="Boulygina E."/>
            <person name="Tsygankova S."/>
            <person name="Khrameeva E."/>
            <person name="Chekanov N."/>
            <person name="Fan G."/>
            <person name="Xiao A."/>
            <person name="Zhang H."/>
            <person name="Xu X."/>
            <person name="Yang H."/>
            <person name="Solovyev V."/>
            <person name="Lee S.M."/>
            <person name="Liu X."/>
            <person name="Afonnikov D.A."/>
            <person name="Skryabin K.G."/>
        </authorList>
    </citation>
    <scope>NUCLEOTIDE SEQUENCE [LARGE SCALE GENOMIC DNA]</scope>
    <source>
        <strain evidence="1">AK-0245</strain>
        <tissue evidence="1">Whole organism</tissue>
    </source>
</reference>
<dbReference type="Gene3D" id="3.40.50.1000">
    <property type="entry name" value="HAD superfamily/HAD-like"/>
    <property type="match status" value="2"/>
</dbReference>
<accession>A0A4S2M104</accession>
<evidence type="ECO:0000313" key="2">
    <source>
        <dbReference type="Proteomes" id="UP000308267"/>
    </source>
</evidence>
<dbReference type="AlphaFoldDB" id="A0A4S2M104"/>
<dbReference type="NCBIfam" id="TIGR01456">
    <property type="entry name" value="CECR5"/>
    <property type="match status" value="1"/>
</dbReference>
<dbReference type="InterPro" id="IPR023214">
    <property type="entry name" value="HAD_sf"/>
</dbReference>
<dbReference type="EMBL" id="SJOL01006394">
    <property type="protein sequence ID" value="TGZ67889.1"/>
    <property type="molecule type" value="Genomic_DNA"/>
</dbReference>
<keyword evidence="2" id="KW-1185">Reference proteome</keyword>
<dbReference type="InterPro" id="IPR006357">
    <property type="entry name" value="HAD-SF_hydro_IIA"/>
</dbReference>
<proteinExistence type="predicted"/>
<dbReference type="Pfam" id="PF13344">
    <property type="entry name" value="Hydrolase_6"/>
    <property type="match status" value="1"/>
</dbReference>